<proteinExistence type="predicted"/>
<dbReference type="Proteomes" id="UP001242811">
    <property type="component" value="Unassembled WGS sequence"/>
</dbReference>
<protein>
    <submittedName>
        <fullName evidence="1">Uncharacterized protein</fullName>
    </submittedName>
</protein>
<organism evidence="1 2">
    <name type="scientific">Paenibacillus brasilensis</name>
    <dbReference type="NCBI Taxonomy" id="128574"/>
    <lineage>
        <taxon>Bacteria</taxon>
        <taxon>Bacillati</taxon>
        <taxon>Bacillota</taxon>
        <taxon>Bacilli</taxon>
        <taxon>Bacillales</taxon>
        <taxon>Paenibacillaceae</taxon>
        <taxon>Paenibacillus</taxon>
    </lineage>
</organism>
<gene>
    <name evidence="1" type="ORF">QOZ95_002348</name>
</gene>
<sequence length="54" mass="6257">MNLKNEHKNGVVGMVLYKRSGRFCPRIPTLIIGFIQGIRGRWRWEAPSDCVVEQ</sequence>
<reference evidence="1 2" key="1">
    <citation type="submission" date="2023-07" db="EMBL/GenBank/DDBJ databases">
        <title>Genomic Encyclopedia of Type Strains, Phase IV (KMG-IV): sequencing the most valuable type-strain genomes for metagenomic binning, comparative biology and taxonomic classification.</title>
        <authorList>
            <person name="Goeker M."/>
        </authorList>
    </citation>
    <scope>NUCLEOTIDE SEQUENCE [LARGE SCALE GENOMIC DNA]</scope>
    <source>
        <strain evidence="1 2">DSM 14914</strain>
    </source>
</reference>
<dbReference type="EMBL" id="JAUSWA010000011">
    <property type="protein sequence ID" value="MDQ0494185.1"/>
    <property type="molecule type" value="Genomic_DNA"/>
</dbReference>
<evidence type="ECO:0000313" key="2">
    <source>
        <dbReference type="Proteomes" id="UP001242811"/>
    </source>
</evidence>
<name>A0ABU0L010_9BACL</name>
<accession>A0ABU0L010</accession>
<comment type="caution">
    <text evidence="1">The sequence shown here is derived from an EMBL/GenBank/DDBJ whole genome shotgun (WGS) entry which is preliminary data.</text>
</comment>
<keyword evidence="2" id="KW-1185">Reference proteome</keyword>
<evidence type="ECO:0000313" key="1">
    <source>
        <dbReference type="EMBL" id="MDQ0494185.1"/>
    </source>
</evidence>